<proteinExistence type="predicted"/>
<dbReference type="CDD" id="cd12348">
    <property type="entry name" value="RRM1_SHARP"/>
    <property type="match status" value="1"/>
</dbReference>
<dbReference type="PANTHER" id="PTHR23140:SF0">
    <property type="entry name" value="U2 SNRNP-ASSOCIATED SURP MOTIF-CONTAINING PROTEIN"/>
    <property type="match status" value="1"/>
</dbReference>
<evidence type="ECO:0000313" key="4">
    <source>
        <dbReference type="Proteomes" id="UP000694728"/>
    </source>
</evidence>
<evidence type="ECO:0000313" key="3">
    <source>
        <dbReference type="Ensembl" id="ENSSSCP00045039873.1"/>
    </source>
</evidence>
<reference evidence="3" key="1">
    <citation type="submission" date="2025-05" db="UniProtKB">
        <authorList>
            <consortium name="Ensembl"/>
        </authorList>
    </citation>
    <scope>IDENTIFICATION</scope>
</reference>
<dbReference type="Gene3D" id="3.30.70.330">
    <property type="match status" value="1"/>
</dbReference>
<organism evidence="3 4">
    <name type="scientific">Sus scrofa</name>
    <name type="common">Pig</name>
    <dbReference type="NCBI Taxonomy" id="9823"/>
    <lineage>
        <taxon>Eukaryota</taxon>
        <taxon>Metazoa</taxon>
        <taxon>Chordata</taxon>
        <taxon>Craniata</taxon>
        <taxon>Vertebrata</taxon>
        <taxon>Euteleostomi</taxon>
        <taxon>Mammalia</taxon>
        <taxon>Eutheria</taxon>
        <taxon>Laurasiatheria</taxon>
        <taxon>Artiodactyla</taxon>
        <taxon>Suina</taxon>
        <taxon>Suidae</taxon>
        <taxon>Sus</taxon>
    </lineage>
</organism>
<dbReference type="Ensembl" id="ENSSSCT00065044415.1">
    <property type="protein sequence ID" value="ENSSSCP00065018967.1"/>
    <property type="gene ID" value="ENSSSCG00065032738.1"/>
</dbReference>
<dbReference type="GO" id="GO:0003723">
    <property type="term" value="F:RNA binding"/>
    <property type="evidence" value="ECO:0007669"/>
    <property type="project" value="UniProtKB-UniRule"/>
</dbReference>
<dbReference type="InterPro" id="IPR035979">
    <property type="entry name" value="RBD_domain_sf"/>
</dbReference>
<dbReference type="Ensembl" id="ENSSSCT00055024895.1">
    <property type="protein sequence ID" value="ENSSSCP00055019765.1"/>
    <property type="gene ID" value="ENSSSCG00055012486.1"/>
</dbReference>
<dbReference type="PROSITE" id="PS50102">
    <property type="entry name" value="RRM"/>
    <property type="match status" value="1"/>
</dbReference>
<dbReference type="InterPro" id="IPR000504">
    <property type="entry name" value="RRM_dom"/>
</dbReference>
<dbReference type="InterPro" id="IPR051485">
    <property type="entry name" value="SR-CTD_assoc_factor"/>
</dbReference>
<dbReference type="AlphaFoldDB" id="A0A8D1J5Z7"/>
<dbReference type="Ensembl" id="ENSSSCT00045057065.1">
    <property type="protein sequence ID" value="ENSSSCP00045039873.1"/>
    <property type="gene ID" value="ENSSSCG00045033136.1"/>
</dbReference>
<evidence type="ECO:0000259" key="2">
    <source>
        <dbReference type="PROSITE" id="PS50102"/>
    </source>
</evidence>
<dbReference type="Pfam" id="PF00076">
    <property type="entry name" value="RRM_1"/>
    <property type="match status" value="1"/>
</dbReference>
<dbReference type="PANTHER" id="PTHR23140">
    <property type="entry name" value="RNA PROCESSING PROTEIN LD23810P"/>
    <property type="match status" value="1"/>
</dbReference>
<dbReference type="Proteomes" id="UP000694725">
    <property type="component" value="Unplaced"/>
</dbReference>
<sequence>MVRETRHLWVGNLPENVREEKIIEHFKRYGRVESVKILPKRGSEGGVAAFVDFVDIKSAQKAHNSVNKMGDRDLRTDYNEPGTIPSAARGLDDTVSIASRSREVSGSKVSVGRYFVFDMVRNRNSYLGAPDGFKVLGILNVSYFGLETEVISIPVAGILWNHRGYFLQLVGYLLLRSKMVEDFVWQRHFWSYLSSRINYSFSWIMLRPSLDISLLPDGATWLQIFWLY</sequence>
<dbReference type="InterPro" id="IPR012677">
    <property type="entry name" value="Nucleotide-bd_a/b_plait_sf"/>
</dbReference>
<keyword evidence="1" id="KW-0694">RNA-binding</keyword>
<feature type="domain" description="RRM" evidence="2">
    <location>
        <begin position="6"/>
        <end position="81"/>
    </location>
</feature>
<gene>
    <name evidence="3" type="primary">SPEN</name>
</gene>
<evidence type="ECO:0000256" key="1">
    <source>
        <dbReference type="PROSITE-ProRule" id="PRU00176"/>
    </source>
</evidence>
<dbReference type="InterPro" id="IPR034172">
    <property type="entry name" value="SHARP_RRM1"/>
</dbReference>
<name>A0A8D1J5Z7_PIG</name>
<accession>A0A8D1J5Z7</accession>
<dbReference type="Proteomes" id="UP000694724">
    <property type="component" value="Unplaced"/>
</dbReference>
<dbReference type="Proteomes" id="UP000694728">
    <property type="component" value="Unplaced"/>
</dbReference>
<dbReference type="SMART" id="SM00360">
    <property type="entry name" value="RRM"/>
    <property type="match status" value="1"/>
</dbReference>
<dbReference type="SUPFAM" id="SSF54928">
    <property type="entry name" value="RNA-binding domain, RBD"/>
    <property type="match status" value="1"/>
</dbReference>
<protein>
    <submittedName>
        <fullName evidence="3">Spen family transcriptional repressor</fullName>
    </submittedName>
</protein>
<dbReference type="FunFam" id="3.30.70.330:FF:000150">
    <property type="entry name" value="msx2-interacting protein-like isoform X1"/>
    <property type="match status" value="1"/>
</dbReference>